<feature type="domain" description="DNA polymerase epsilon subunit B N-terminal" evidence="16">
    <location>
        <begin position="3"/>
        <end position="74"/>
    </location>
</feature>
<dbReference type="Pfam" id="PF04042">
    <property type="entry name" value="DNA_pol_E_B"/>
    <property type="match status" value="1"/>
</dbReference>
<evidence type="ECO:0000256" key="4">
    <source>
        <dbReference type="ARBA" id="ARBA00022705"/>
    </source>
</evidence>
<dbReference type="InterPro" id="IPR016266">
    <property type="entry name" value="POLE2"/>
</dbReference>
<evidence type="ECO:0000256" key="3">
    <source>
        <dbReference type="ARBA" id="ARBA00009560"/>
    </source>
</evidence>
<dbReference type="PANTHER" id="PTHR12708:SF0">
    <property type="entry name" value="DNA POLYMERASE EPSILON SUBUNIT 2"/>
    <property type="match status" value="1"/>
</dbReference>
<dbReference type="InterPro" id="IPR015915">
    <property type="entry name" value="Kelch-typ_b-propeller"/>
</dbReference>
<dbReference type="EMBL" id="JAERUA010000009">
    <property type="protein sequence ID" value="KAI1895573.1"/>
    <property type="molecule type" value="Genomic_DNA"/>
</dbReference>
<keyword evidence="8" id="KW-0539">Nucleus</keyword>
<proteinExistence type="inferred from homology"/>
<evidence type="ECO:0000256" key="7">
    <source>
        <dbReference type="ARBA" id="ARBA00023125"/>
    </source>
</evidence>
<accession>A0A8T3DEE8</accession>
<dbReference type="AlphaFoldDB" id="A0A8T3DEE8"/>
<evidence type="ECO:0000256" key="13">
    <source>
        <dbReference type="ARBA" id="ARBA00074983"/>
    </source>
</evidence>
<keyword evidence="18" id="KW-1185">Reference proteome</keyword>
<dbReference type="GO" id="GO:0042276">
    <property type="term" value="P:error-prone translesion synthesis"/>
    <property type="evidence" value="ECO:0007669"/>
    <property type="project" value="TreeGrafter"/>
</dbReference>
<comment type="function">
    <text evidence="10">Accessory component of the DNA polymerase epsilon complex. Participates in DNA repair and in chromosomal DNA replication.</text>
</comment>
<dbReference type="GO" id="GO:1990756">
    <property type="term" value="F:ubiquitin-like ligase-substrate adaptor activity"/>
    <property type="evidence" value="ECO:0007669"/>
    <property type="project" value="UniProtKB-ARBA"/>
</dbReference>
<reference evidence="17" key="1">
    <citation type="submission" date="2021-01" db="EMBL/GenBank/DDBJ databases">
        <authorList>
            <person name="Zahm M."/>
            <person name="Roques C."/>
            <person name="Cabau C."/>
            <person name="Klopp C."/>
            <person name="Donnadieu C."/>
            <person name="Jouanno E."/>
            <person name="Lampietro C."/>
            <person name="Louis A."/>
            <person name="Herpin A."/>
            <person name="Echchiki A."/>
            <person name="Berthelot C."/>
            <person name="Parey E."/>
            <person name="Roest-Crollius H."/>
            <person name="Braasch I."/>
            <person name="Postlethwait J."/>
            <person name="Bobe J."/>
            <person name="Montfort J."/>
            <person name="Bouchez O."/>
            <person name="Begum T."/>
            <person name="Mejri S."/>
            <person name="Adams A."/>
            <person name="Chen W.-J."/>
            <person name="Guiguen Y."/>
        </authorList>
    </citation>
    <scope>NUCLEOTIDE SEQUENCE</scope>
    <source>
        <tissue evidence="17">Blood</tissue>
    </source>
</reference>
<evidence type="ECO:0000256" key="2">
    <source>
        <dbReference type="ARBA" id="ARBA00004906"/>
    </source>
</evidence>
<feature type="domain" description="DNA polymerase alpha/delta/epsilon subunit B" evidence="15">
    <location>
        <begin position="278"/>
        <end position="478"/>
    </location>
</feature>
<dbReference type="GO" id="GO:0003677">
    <property type="term" value="F:DNA binding"/>
    <property type="evidence" value="ECO:0007669"/>
    <property type="project" value="UniProtKB-KW"/>
</dbReference>
<evidence type="ECO:0000313" key="18">
    <source>
        <dbReference type="Proteomes" id="UP000829720"/>
    </source>
</evidence>
<evidence type="ECO:0000256" key="1">
    <source>
        <dbReference type="ARBA" id="ARBA00004123"/>
    </source>
</evidence>
<dbReference type="Proteomes" id="UP000829720">
    <property type="component" value="Unassembled WGS sequence"/>
</dbReference>
<dbReference type="GO" id="GO:0006261">
    <property type="term" value="P:DNA-templated DNA replication"/>
    <property type="evidence" value="ECO:0007669"/>
    <property type="project" value="InterPro"/>
</dbReference>
<comment type="subunit">
    <text evidence="11">Component of the DNA polymerase epsilon complex consisting of four subunits: the catalytic subunit POLE and the accessory subunits POLE2, POLE3 and POLE4.</text>
</comment>
<keyword evidence="7" id="KW-0238">DNA-binding</keyword>
<dbReference type="FunFam" id="2.120.10.80:FF:000012">
    <property type="entry name" value="Kelch domain-containing protein 2"/>
    <property type="match status" value="1"/>
</dbReference>
<comment type="caution">
    <text evidence="17">The sequence shown here is derived from an EMBL/GenBank/DDBJ whole genome shotgun (WGS) entry which is preliminary data.</text>
</comment>
<dbReference type="GO" id="GO:0140627">
    <property type="term" value="P:ubiquitin-dependent protein catabolic process via the C-end degron rule pathway"/>
    <property type="evidence" value="ECO:0007669"/>
    <property type="project" value="UniProtKB-ARBA"/>
</dbReference>
<dbReference type="InterPro" id="IPR007185">
    <property type="entry name" value="DNA_pol_a/d/e_bsu"/>
</dbReference>
<evidence type="ECO:0000256" key="14">
    <source>
        <dbReference type="SAM" id="MobiDB-lite"/>
    </source>
</evidence>
<evidence type="ECO:0000256" key="9">
    <source>
        <dbReference type="ARBA" id="ARBA00032930"/>
    </source>
</evidence>
<dbReference type="Gene3D" id="3.60.21.60">
    <property type="match status" value="1"/>
</dbReference>
<comment type="similarity">
    <text evidence="3">Belongs to the DNA polymerase epsilon subunit B family.</text>
</comment>
<keyword evidence="4" id="KW-0235">DNA replication</keyword>
<evidence type="ECO:0000259" key="15">
    <source>
        <dbReference type="Pfam" id="PF04042"/>
    </source>
</evidence>
<keyword evidence="5" id="KW-0677">Repeat</keyword>
<dbReference type="SUPFAM" id="SSF117281">
    <property type="entry name" value="Kelch motif"/>
    <property type="match status" value="2"/>
</dbReference>
<evidence type="ECO:0000256" key="5">
    <source>
        <dbReference type="ARBA" id="ARBA00022737"/>
    </source>
</evidence>
<organism evidence="17 18">
    <name type="scientific">Albula goreensis</name>
    <dbReference type="NCBI Taxonomy" id="1534307"/>
    <lineage>
        <taxon>Eukaryota</taxon>
        <taxon>Metazoa</taxon>
        <taxon>Chordata</taxon>
        <taxon>Craniata</taxon>
        <taxon>Vertebrata</taxon>
        <taxon>Euteleostomi</taxon>
        <taxon>Actinopterygii</taxon>
        <taxon>Neopterygii</taxon>
        <taxon>Teleostei</taxon>
        <taxon>Albuliformes</taxon>
        <taxon>Albulidae</taxon>
        <taxon>Albula</taxon>
    </lineage>
</organism>
<feature type="region of interest" description="Disordered" evidence="14">
    <location>
        <begin position="562"/>
        <end position="595"/>
    </location>
</feature>
<dbReference type="PANTHER" id="PTHR12708">
    <property type="entry name" value="DNA POLYMERASE EPSILON SUBUNIT B"/>
    <property type="match status" value="1"/>
</dbReference>
<gene>
    <name evidence="17" type="ORF">AGOR_G00107630</name>
</gene>
<keyword evidence="6" id="KW-0833">Ubl conjugation pathway</keyword>
<evidence type="ECO:0000313" key="17">
    <source>
        <dbReference type="EMBL" id="KAI1895573.1"/>
    </source>
</evidence>
<evidence type="ECO:0000256" key="11">
    <source>
        <dbReference type="ARBA" id="ARBA00063156"/>
    </source>
</evidence>
<dbReference type="Gene3D" id="1.10.8.60">
    <property type="match status" value="1"/>
</dbReference>
<protein>
    <recommendedName>
        <fullName evidence="12">DNA polymerase epsilon subunit 2</fullName>
    </recommendedName>
    <alternativeName>
        <fullName evidence="9">DNA polymerase II subunit 2</fullName>
    </alternativeName>
    <alternativeName>
        <fullName evidence="13">DNA polymerase epsilon subunit B</fullName>
    </alternativeName>
</protein>
<dbReference type="InterPro" id="IPR024639">
    <property type="entry name" value="DNA_pol_e_bsu_N"/>
</dbReference>
<evidence type="ECO:0000256" key="6">
    <source>
        <dbReference type="ARBA" id="ARBA00022786"/>
    </source>
</evidence>
<evidence type="ECO:0000256" key="10">
    <source>
        <dbReference type="ARBA" id="ARBA00054225"/>
    </source>
</evidence>
<evidence type="ECO:0000259" key="16">
    <source>
        <dbReference type="Pfam" id="PF12213"/>
    </source>
</evidence>
<feature type="compositionally biased region" description="Acidic residues" evidence="14">
    <location>
        <begin position="562"/>
        <end position="579"/>
    </location>
</feature>
<dbReference type="FunFam" id="1.10.8.60:FF:000053">
    <property type="entry name" value="DNA polymerase epsilon subunit"/>
    <property type="match status" value="1"/>
</dbReference>
<dbReference type="GO" id="GO:0000151">
    <property type="term" value="C:ubiquitin ligase complex"/>
    <property type="evidence" value="ECO:0007669"/>
    <property type="project" value="UniProtKB-ARBA"/>
</dbReference>
<dbReference type="Gene3D" id="2.120.10.80">
    <property type="entry name" value="Kelch-type beta propeller"/>
    <property type="match status" value="2"/>
</dbReference>
<dbReference type="OrthoDB" id="10254730at2759"/>
<evidence type="ECO:0000256" key="8">
    <source>
        <dbReference type="ARBA" id="ARBA00023242"/>
    </source>
</evidence>
<name>A0A8T3DEE8_9TELE</name>
<sequence>MESRKVKTKVSAGFKMRGLMLRPEASKYLVEILESVSALEIDDVIEKVLDAVEKQPLSSSMIELSVVEIAVQECSQSCDETIDNVFNIIGAFDVPRYIYSIERKKFVPIAMTSHPTPSLCGTARDKAELFRERYTILQQRTHRHELFTPPVIGSVHEEGRNKFQLKTVEALLGSTAKLGEVIVLGMVTQLKEGKFYLEDPSGTFHSGLYTESCFVLAEGWYEDSVFHVNAFGFPPTEPSSTTRAYYGDINFFGGPSSTSVKASSKLRQLEEENEDAMFVFVSDVWLDSVEVLEKLQTMFSGYSAMPPTCFIFSGNFSSAPYGKNQVKSLKESLKVLADLICEHPNIHSSSRFVFVPGPEDPGPSTILPRPPLADHITEEFRQRVPFSVFTTNPCRIQYCTQEIVVIREDLLNKMCRNCVRVPSGNLDIPNHFVKTILSQGHLTPLPLYVSPVFWAYDYALRVYPVPDVIVFADKYDPFNISNTDCLCINPGSFPRSGFTFKVYYPSNRTVEDSGERVVTLGCPTFSNRCASKQVLKQNRLELTWLTMADEMEDELFDLQAEEVGEEEDETDEDEEDEDHLQDLEQSTSNEDSYEIDTPAERSGHIAVIDGNCMYVWGGYKNTQTTGFFDFYLPRNEVWIYNTETGRWKKQITEGDVPPSMSGSCGVCVEGVLYLFGGHHSRGNTNRFYRLPLRTPGALRWEKMRELKGLPPSCKDKLGCWVHKNRLVFFGGYGYAALGGHLGSFEYDETSFWANSAGRGWNNHIHILDLETFVWNQPVTKGNSPSPRAAHACATIGNRGYLFGGRYREYRLNDLYYINMDTWEWNEMSVPQHGPVGRSWHSFIPVSTDHIFLFGGFTTDKQTLSDAWLYCVSKNEWKPFKHSNTESPRLWHTACAGLEGEVFVFGGCANNLLSHQRAAHSNEILVFSVQPKSLLRFCMEAVMQHREQLAGSWDSLPKHLLHSLSQRLDGINTLGS</sequence>
<evidence type="ECO:0000256" key="12">
    <source>
        <dbReference type="ARBA" id="ARBA00068387"/>
    </source>
</evidence>
<comment type="subcellular location">
    <subcellularLocation>
        <location evidence="1">Nucleus</location>
    </subcellularLocation>
</comment>
<dbReference type="Pfam" id="PF24681">
    <property type="entry name" value="Kelch_KLHDC2_KLHL20_DRC7"/>
    <property type="match status" value="1"/>
</dbReference>
<dbReference type="Pfam" id="PF12213">
    <property type="entry name" value="Dpoe2NT"/>
    <property type="match status" value="1"/>
</dbReference>
<comment type="pathway">
    <text evidence="2">Protein modification; protein ubiquitination.</text>
</comment>
<dbReference type="GO" id="GO:0008622">
    <property type="term" value="C:epsilon DNA polymerase complex"/>
    <property type="evidence" value="ECO:0007669"/>
    <property type="project" value="InterPro"/>
</dbReference>